<evidence type="ECO:0000256" key="5">
    <source>
        <dbReference type="ARBA" id="ARBA00022857"/>
    </source>
</evidence>
<evidence type="ECO:0000313" key="10">
    <source>
        <dbReference type="EMBL" id="QOW21579.1"/>
    </source>
</evidence>
<evidence type="ECO:0000256" key="8">
    <source>
        <dbReference type="PIRNR" id="PIRNR000232"/>
    </source>
</evidence>
<dbReference type="Pfam" id="PF00881">
    <property type="entry name" value="Nitroreductase"/>
    <property type="match status" value="1"/>
</dbReference>
<gene>
    <name evidence="10" type="ORF">INQ42_10065</name>
</gene>
<dbReference type="Proteomes" id="UP000593932">
    <property type="component" value="Chromosome"/>
</dbReference>
<evidence type="ECO:0000256" key="6">
    <source>
        <dbReference type="ARBA" id="ARBA00023002"/>
    </source>
</evidence>
<dbReference type="EC" id="1.-.-.-" evidence="8"/>
<dbReference type="PIRSF" id="PIRSF000232">
    <property type="entry name" value="YdjA"/>
    <property type="match status" value="1"/>
</dbReference>
<dbReference type="PANTHER" id="PTHR43821:SF1">
    <property type="entry name" value="NAD(P)H NITROREDUCTASE YDJA-RELATED"/>
    <property type="match status" value="1"/>
</dbReference>
<name>A0A7S6UJV0_9GAMM</name>
<keyword evidence="6 8" id="KW-0560">Oxidoreductase</keyword>
<comment type="cofactor">
    <cofactor evidence="1 8">
        <name>FMN</name>
        <dbReference type="ChEBI" id="CHEBI:58210"/>
    </cofactor>
</comment>
<dbReference type="InterPro" id="IPR052530">
    <property type="entry name" value="NAD(P)H_nitroreductase"/>
</dbReference>
<accession>A0A7S6UJV0</accession>
<evidence type="ECO:0000256" key="3">
    <source>
        <dbReference type="ARBA" id="ARBA00022630"/>
    </source>
</evidence>
<comment type="similarity">
    <text evidence="2 8">Belongs to the nitroreductase family.</text>
</comment>
<dbReference type="PANTHER" id="PTHR43821">
    <property type="entry name" value="NAD(P)H NITROREDUCTASE YDJA-RELATED"/>
    <property type="match status" value="1"/>
</dbReference>
<dbReference type="Gene3D" id="3.40.109.10">
    <property type="entry name" value="NADH Oxidase"/>
    <property type="match status" value="1"/>
</dbReference>
<evidence type="ECO:0000259" key="9">
    <source>
        <dbReference type="Pfam" id="PF00881"/>
    </source>
</evidence>
<keyword evidence="4 8" id="KW-0288">FMN</keyword>
<dbReference type="SUPFAM" id="SSF55469">
    <property type="entry name" value="FMN-dependent nitroreductase-like"/>
    <property type="match status" value="1"/>
</dbReference>
<keyword evidence="3 8" id="KW-0285">Flavoprotein</keyword>
<keyword evidence="5 8" id="KW-0521">NADP</keyword>
<dbReference type="CDD" id="cd02135">
    <property type="entry name" value="YdjA-like"/>
    <property type="match status" value="1"/>
</dbReference>
<evidence type="ECO:0000256" key="2">
    <source>
        <dbReference type="ARBA" id="ARBA00007118"/>
    </source>
</evidence>
<keyword evidence="11" id="KW-1185">Reference proteome</keyword>
<organism evidence="10 11">
    <name type="scientific">Novilysobacter avium</name>
    <dbReference type="NCBI Taxonomy" id="2781023"/>
    <lineage>
        <taxon>Bacteria</taxon>
        <taxon>Pseudomonadati</taxon>
        <taxon>Pseudomonadota</taxon>
        <taxon>Gammaproteobacteria</taxon>
        <taxon>Lysobacterales</taxon>
        <taxon>Lysobacteraceae</taxon>
        <taxon>Novilysobacter</taxon>
    </lineage>
</organism>
<dbReference type="InterPro" id="IPR029479">
    <property type="entry name" value="Nitroreductase"/>
</dbReference>
<keyword evidence="7 8" id="KW-0520">NAD</keyword>
<proteinExistence type="inferred from homology"/>
<dbReference type="InterPro" id="IPR000415">
    <property type="entry name" value="Nitroreductase-like"/>
</dbReference>
<evidence type="ECO:0000256" key="4">
    <source>
        <dbReference type="ARBA" id="ARBA00022643"/>
    </source>
</evidence>
<dbReference type="InterPro" id="IPR026021">
    <property type="entry name" value="YdjA-like"/>
</dbReference>
<sequence>MTPKADTSYQQGPSLDALDAALAHLDRRRSVPFMRLQEPGPDRAVLLRLLASATRVPDHGARVPFRFISLRGDARRVFGERLAARHPQADPEASEGAIAKDLDRYLHAPLIVVLVAELGPDPKIPEQERLLSAGCTGFALLQAAQAAGFGGCWLTGWAAYDRGVAAMLGLADHEHIIGFIHLGTPSQEIGERRRPDPAALLSEWVP</sequence>
<protein>
    <recommendedName>
        <fullName evidence="8">Putative NAD(P)H nitroreductase</fullName>
        <ecNumber evidence="8">1.-.-.-</ecNumber>
    </recommendedName>
</protein>
<dbReference type="RefSeq" id="WP_194034144.1">
    <property type="nucleotide sequence ID" value="NZ_CP063657.1"/>
</dbReference>
<evidence type="ECO:0000256" key="7">
    <source>
        <dbReference type="ARBA" id="ARBA00023027"/>
    </source>
</evidence>
<reference evidence="10 11" key="1">
    <citation type="submission" date="2020-10" db="EMBL/GenBank/DDBJ databases">
        <title>complete genome sequencing of Lysobacter sp. H23M41.</title>
        <authorList>
            <person name="Bae J.-W."/>
            <person name="Lee S.-Y."/>
        </authorList>
    </citation>
    <scope>NUCLEOTIDE SEQUENCE [LARGE SCALE GENOMIC DNA]</scope>
    <source>
        <strain evidence="10 11">H23M41</strain>
    </source>
</reference>
<evidence type="ECO:0000313" key="11">
    <source>
        <dbReference type="Proteomes" id="UP000593932"/>
    </source>
</evidence>
<feature type="domain" description="Nitroreductase" evidence="9">
    <location>
        <begin position="37"/>
        <end position="183"/>
    </location>
</feature>
<evidence type="ECO:0000256" key="1">
    <source>
        <dbReference type="ARBA" id="ARBA00001917"/>
    </source>
</evidence>
<dbReference type="EMBL" id="CP063657">
    <property type="protein sequence ID" value="QOW21579.1"/>
    <property type="molecule type" value="Genomic_DNA"/>
</dbReference>